<dbReference type="EMBL" id="LGRX02000657">
    <property type="protein sequence ID" value="KAK3287881.1"/>
    <property type="molecule type" value="Genomic_DNA"/>
</dbReference>
<feature type="domain" description="EGF-like" evidence="9">
    <location>
        <begin position="403"/>
        <end position="440"/>
    </location>
</feature>
<dbReference type="PRINTS" id="PR01857">
    <property type="entry name" value="ADAMTSFAMILY"/>
</dbReference>
<comment type="caution">
    <text evidence="6">Lacks conserved residue(s) required for the propagation of feature annotation.</text>
</comment>
<sequence length="550" mass="56497">MSSCQGETQAETDQLAAAGGSLVLYQSQACNEQACSENYWKHTSWSRCNVTCGGGIQTREVACADSSGNPVDTYYETLCDAEQRPAAQQTCNSNACETYVWTTGAWGQCSAACDSGTQTREVKCATSSGGFAETSLCSSGNEPSTSRVCNTDLCPETAETLSTVTLAPAGEDCTTDGTECCKSGLVAASGECCAEGEKLDRQRACCSSASGMDVCGVCGGDSVIIALDGTCCPGTLDAEFMCCPSGKLDECGVCDGDDSSCKTTGAVQTAVSQEEAVALEDPGSAEYAEYTATFEQDVSTLLNVNADRVQVTSLTPQEKRRALLQSRSLAVGFEVAPPPAEASDGLVVSTGYLLDTFAGSSLGQLSSAGRENVCGNSVCEVGEVCAEGQNPSTCCQLDCPFGSMKTCPSRNTDACSSNGVCQPMIGMCECYVGFTSDACDECAGPEFDSTGYMTKLYFAQNGTCALYVAPPASPPRPQASSEEPPPASTASEEGTSSGSSDDSSGSSSTDMGVVVGGAIGGVAAVGLVGGFLYYRSRKQESTKVVVIGEP</sequence>
<dbReference type="Proteomes" id="UP001190700">
    <property type="component" value="Unassembled WGS sequence"/>
</dbReference>
<keyword evidence="8" id="KW-1133">Transmembrane helix</keyword>
<evidence type="ECO:0000256" key="4">
    <source>
        <dbReference type="ARBA" id="ARBA00022737"/>
    </source>
</evidence>
<comment type="subcellular location">
    <subcellularLocation>
        <location evidence="1">Secreted</location>
    </subcellularLocation>
</comment>
<feature type="region of interest" description="Disordered" evidence="7">
    <location>
        <begin position="472"/>
        <end position="511"/>
    </location>
</feature>
<evidence type="ECO:0000256" key="3">
    <source>
        <dbReference type="ARBA" id="ARBA00022729"/>
    </source>
</evidence>
<dbReference type="PROSITE" id="PS50026">
    <property type="entry name" value="EGF_3"/>
    <property type="match status" value="1"/>
</dbReference>
<keyword evidence="5 6" id="KW-1015">Disulfide bond</keyword>
<keyword evidence="6" id="KW-0245">EGF-like domain</keyword>
<dbReference type="PANTHER" id="PTHR13723">
    <property type="entry name" value="ADAMTS A DISINTEGRIN AND METALLOPROTEASE WITH THROMBOSPONDIN MOTIFS PROTEASE"/>
    <property type="match status" value="1"/>
</dbReference>
<organism evidence="10 11">
    <name type="scientific">Cymbomonas tetramitiformis</name>
    <dbReference type="NCBI Taxonomy" id="36881"/>
    <lineage>
        <taxon>Eukaryota</taxon>
        <taxon>Viridiplantae</taxon>
        <taxon>Chlorophyta</taxon>
        <taxon>Pyramimonadophyceae</taxon>
        <taxon>Pyramimonadales</taxon>
        <taxon>Pyramimonadaceae</taxon>
        <taxon>Cymbomonas</taxon>
    </lineage>
</organism>
<evidence type="ECO:0000256" key="5">
    <source>
        <dbReference type="ARBA" id="ARBA00023157"/>
    </source>
</evidence>
<keyword evidence="3" id="KW-0732">Signal</keyword>
<dbReference type="GO" id="GO:0005576">
    <property type="term" value="C:extracellular region"/>
    <property type="evidence" value="ECO:0007669"/>
    <property type="project" value="UniProtKB-SubCell"/>
</dbReference>
<feature type="disulfide bond" evidence="6">
    <location>
        <begin position="430"/>
        <end position="439"/>
    </location>
</feature>
<proteinExistence type="predicted"/>
<dbReference type="AlphaFoldDB" id="A0AAE0LJP7"/>
<dbReference type="InterPro" id="IPR000884">
    <property type="entry name" value="TSP1_rpt"/>
</dbReference>
<dbReference type="GO" id="GO:0030198">
    <property type="term" value="P:extracellular matrix organization"/>
    <property type="evidence" value="ECO:0007669"/>
    <property type="project" value="InterPro"/>
</dbReference>
<dbReference type="InterPro" id="IPR050439">
    <property type="entry name" value="ADAMTS_ADAMTS-like"/>
</dbReference>
<keyword evidence="8" id="KW-0472">Membrane</keyword>
<name>A0AAE0LJP7_9CHLO</name>
<evidence type="ECO:0000256" key="7">
    <source>
        <dbReference type="SAM" id="MobiDB-lite"/>
    </source>
</evidence>
<feature type="transmembrane region" description="Helical" evidence="8">
    <location>
        <begin position="511"/>
        <end position="534"/>
    </location>
</feature>
<evidence type="ECO:0000256" key="1">
    <source>
        <dbReference type="ARBA" id="ARBA00004613"/>
    </source>
</evidence>
<dbReference type="SMART" id="SM00209">
    <property type="entry name" value="TSP1"/>
    <property type="match status" value="2"/>
</dbReference>
<keyword evidence="2" id="KW-0964">Secreted</keyword>
<dbReference type="PROSITE" id="PS50092">
    <property type="entry name" value="TSP1"/>
    <property type="match status" value="2"/>
</dbReference>
<keyword evidence="8" id="KW-0812">Transmembrane</keyword>
<dbReference type="InterPro" id="IPR036383">
    <property type="entry name" value="TSP1_rpt_sf"/>
</dbReference>
<feature type="compositionally biased region" description="Pro residues" evidence="7">
    <location>
        <begin position="472"/>
        <end position="487"/>
    </location>
</feature>
<evidence type="ECO:0000313" key="11">
    <source>
        <dbReference type="Proteomes" id="UP001190700"/>
    </source>
</evidence>
<protein>
    <recommendedName>
        <fullName evidence="9">EGF-like domain-containing protein</fullName>
    </recommendedName>
</protein>
<dbReference type="InterPro" id="IPR000742">
    <property type="entry name" value="EGF"/>
</dbReference>
<dbReference type="InterPro" id="IPR013273">
    <property type="entry name" value="ADAMTS/ADAMTS-like"/>
</dbReference>
<evidence type="ECO:0000259" key="9">
    <source>
        <dbReference type="PROSITE" id="PS50026"/>
    </source>
</evidence>
<evidence type="ECO:0000256" key="8">
    <source>
        <dbReference type="SAM" id="Phobius"/>
    </source>
</evidence>
<evidence type="ECO:0000256" key="6">
    <source>
        <dbReference type="PROSITE-ProRule" id="PRU00076"/>
    </source>
</evidence>
<evidence type="ECO:0000313" key="10">
    <source>
        <dbReference type="EMBL" id="KAK3287881.1"/>
    </source>
</evidence>
<dbReference type="FunFam" id="2.20.100.10:FF:000005">
    <property type="entry name" value="ADAM metallopeptidase with thrombospondin type 1 motif 9"/>
    <property type="match status" value="2"/>
</dbReference>
<keyword evidence="4" id="KW-0677">Repeat</keyword>
<dbReference type="Gene3D" id="2.20.100.10">
    <property type="entry name" value="Thrombospondin type-1 (TSP1) repeat"/>
    <property type="match status" value="2"/>
</dbReference>
<evidence type="ECO:0000256" key="2">
    <source>
        <dbReference type="ARBA" id="ARBA00022525"/>
    </source>
</evidence>
<reference evidence="10 11" key="1">
    <citation type="journal article" date="2015" name="Genome Biol. Evol.">
        <title>Comparative Genomics of a Bacterivorous Green Alga Reveals Evolutionary Causalities and Consequences of Phago-Mixotrophic Mode of Nutrition.</title>
        <authorList>
            <person name="Burns J.A."/>
            <person name="Paasch A."/>
            <person name="Narechania A."/>
            <person name="Kim E."/>
        </authorList>
    </citation>
    <scope>NUCLEOTIDE SEQUENCE [LARGE SCALE GENOMIC DNA]</scope>
    <source>
        <strain evidence="10 11">PLY_AMNH</strain>
    </source>
</reference>
<dbReference type="Pfam" id="PF19030">
    <property type="entry name" value="TSP1_ADAMTS"/>
    <property type="match status" value="2"/>
</dbReference>
<comment type="caution">
    <text evidence="10">The sequence shown here is derived from an EMBL/GenBank/DDBJ whole genome shotgun (WGS) entry which is preliminary data.</text>
</comment>
<keyword evidence="11" id="KW-1185">Reference proteome</keyword>
<dbReference type="SUPFAM" id="SSF82895">
    <property type="entry name" value="TSP-1 type 1 repeat"/>
    <property type="match status" value="2"/>
</dbReference>
<gene>
    <name evidence="10" type="ORF">CYMTET_4614</name>
</gene>
<feature type="compositionally biased region" description="Low complexity" evidence="7">
    <location>
        <begin position="488"/>
        <end position="511"/>
    </location>
</feature>
<accession>A0AAE0LJP7</accession>